<dbReference type="NCBIfam" id="TIGR00206">
    <property type="entry name" value="fliF"/>
    <property type="match status" value="1"/>
</dbReference>
<dbReference type="Pfam" id="PF08345">
    <property type="entry name" value="YscJ_FliF_C"/>
    <property type="match status" value="1"/>
</dbReference>
<dbReference type="PIRSF" id="PIRSF004862">
    <property type="entry name" value="FliF"/>
    <property type="match status" value="1"/>
</dbReference>
<evidence type="ECO:0000256" key="10">
    <source>
        <dbReference type="SAM" id="Phobius"/>
    </source>
</evidence>
<dbReference type="InterPro" id="IPR006182">
    <property type="entry name" value="FliF_N_dom"/>
</dbReference>
<dbReference type="InterPro" id="IPR000067">
    <property type="entry name" value="FlgMring_FliF"/>
</dbReference>
<evidence type="ECO:0000256" key="3">
    <source>
        <dbReference type="ARBA" id="ARBA00007971"/>
    </source>
</evidence>
<dbReference type="GO" id="GO:0003774">
    <property type="term" value="F:cytoskeletal motor activity"/>
    <property type="evidence" value="ECO:0007669"/>
    <property type="project" value="InterPro"/>
</dbReference>
<dbReference type="Gene3D" id="3.30.300.30">
    <property type="match status" value="1"/>
</dbReference>
<proteinExistence type="inferred from homology"/>
<protein>
    <recommendedName>
        <fullName evidence="9">Flagellar M-ring protein</fullName>
    </recommendedName>
</protein>
<dbReference type="InterPro" id="IPR043427">
    <property type="entry name" value="YscJ/FliF"/>
</dbReference>
<dbReference type="InterPro" id="IPR045851">
    <property type="entry name" value="AMP-bd_C_sf"/>
</dbReference>
<keyword evidence="4" id="KW-1003">Cell membrane</keyword>
<feature type="transmembrane region" description="Helical" evidence="10">
    <location>
        <begin position="436"/>
        <end position="454"/>
    </location>
</feature>
<dbReference type="GO" id="GO:0005886">
    <property type="term" value="C:plasma membrane"/>
    <property type="evidence" value="ECO:0007669"/>
    <property type="project" value="UniProtKB-SubCell"/>
</dbReference>
<keyword evidence="5 10" id="KW-0812">Transmembrane</keyword>
<dbReference type="GO" id="GO:0071973">
    <property type="term" value="P:bacterial-type flagellum-dependent cell motility"/>
    <property type="evidence" value="ECO:0007669"/>
    <property type="project" value="InterPro"/>
</dbReference>
<dbReference type="AlphaFoldDB" id="A0A7T0C277"/>
<dbReference type="GO" id="GO:0009431">
    <property type="term" value="C:bacterial-type flagellum basal body, MS ring"/>
    <property type="evidence" value="ECO:0007669"/>
    <property type="project" value="InterPro"/>
</dbReference>
<dbReference type="KEGG" id="nva:G3M78_07180"/>
<keyword evidence="13" id="KW-0969">Cilium</keyword>
<evidence type="ECO:0000259" key="12">
    <source>
        <dbReference type="Pfam" id="PF08345"/>
    </source>
</evidence>
<organism evidence="13 14">
    <name type="scientific">Candidatus Nitrohelix vancouverensis</name>
    <dbReference type="NCBI Taxonomy" id="2705534"/>
    <lineage>
        <taxon>Bacteria</taxon>
        <taxon>Pseudomonadati</taxon>
        <taxon>Nitrospinota/Tectimicrobiota group</taxon>
        <taxon>Nitrospinota</taxon>
        <taxon>Nitrospinia</taxon>
        <taxon>Nitrospinales</taxon>
        <taxon>Nitrospinaceae</taxon>
        <taxon>Candidatus Nitrohelix</taxon>
    </lineage>
</organism>
<dbReference type="InterPro" id="IPR013556">
    <property type="entry name" value="Flag_M-ring_C"/>
</dbReference>
<feature type="domain" description="Flagellar M-ring C-terminal" evidence="12">
    <location>
        <begin position="253"/>
        <end position="412"/>
    </location>
</feature>
<evidence type="ECO:0000256" key="5">
    <source>
        <dbReference type="ARBA" id="ARBA00022692"/>
    </source>
</evidence>
<evidence type="ECO:0000313" key="14">
    <source>
        <dbReference type="Proteomes" id="UP000594464"/>
    </source>
</evidence>
<evidence type="ECO:0000256" key="4">
    <source>
        <dbReference type="ARBA" id="ARBA00022475"/>
    </source>
</evidence>
<evidence type="ECO:0000259" key="11">
    <source>
        <dbReference type="Pfam" id="PF01514"/>
    </source>
</evidence>
<sequence>MDSLNEFFTNLSERFNELSQGKKVMALTLVAAAIGSLVVMSFWARTPDMQLLYANLSENDAAAIVDKLKTSQTPYELANQGKTIRVPSDAVYELRLQMASEGLPEGTDVGLEVFDKSALGMTEFIQKLNYQRALQGELARTIRTLDAVEQARVHLVIPKETLFIRDKPKGKASVTLKIKPGQNLSKGQIQGIVHLVSASVEGINAADVVVVDLKGNLLSGDSEATEGAMMTASNYQHKQRVEKEMEKKILNMLEEALGKGKVIARVAATLDFEKVVRTEEIYDPDSQVVRSQQTVTEATLGAVPPGGIPGVQTLVPGGEGGDGAAGQAAKRDKSNLTQNFEINKVVRHVTKPTGEIDSLSVAVLIDGVMAGDPLEYQPRPQEEMSKYLEIVQSAVGYNPDRGDQIKVENIQFDRSLLQDEQQRLEREGQIDLGLQVAKYLLGAIFIILFFTRIVRPLVDWLTTTVEVVPEQQELTDHEMVALDEEKKRIGQLANETARLRETVGEFVAADPKFTAGIIRKWMKEKA</sequence>
<dbReference type="Proteomes" id="UP000594464">
    <property type="component" value="Chromosome"/>
</dbReference>
<comment type="function">
    <text evidence="9">The M ring may be actively involved in energy transduction.</text>
</comment>
<keyword evidence="13" id="KW-0282">Flagellum</keyword>
<dbReference type="PANTHER" id="PTHR30046">
    <property type="entry name" value="FLAGELLAR M-RING PROTEIN"/>
    <property type="match status" value="1"/>
</dbReference>
<keyword evidence="7 10" id="KW-0472">Membrane</keyword>
<feature type="transmembrane region" description="Helical" evidence="10">
    <location>
        <begin position="24"/>
        <end position="44"/>
    </location>
</feature>
<evidence type="ECO:0000313" key="13">
    <source>
        <dbReference type="EMBL" id="QPJ65181.1"/>
    </source>
</evidence>
<evidence type="ECO:0000256" key="6">
    <source>
        <dbReference type="ARBA" id="ARBA00022989"/>
    </source>
</evidence>
<feature type="domain" description="Flagellar M-ring N-terminal" evidence="11">
    <location>
        <begin position="45"/>
        <end position="219"/>
    </location>
</feature>
<evidence type="ECO:0000256" key="2">
    <source>
        <dbReference type="ARBA" id="ARBA00004651"/>
    </source>
</evidence>
<dbReference type="Pfam" id="PF01514">
    <property type="entry name" value="YscJ_FliF"/>
    <property type="match status" value="1"/>
</dbReference>
<dbReference type="PRINTS" id="PR01009">
    <property type="entry name" value="FLGMRINGFLIF"/>
</dbReference>
<keyword evidence="13" id="KW-0966">Cell projection</keyword>
<comment type="subcellular location">
    <subcellularLocation>
        <location evidence="1 9">Bacterial flagellum basal body</location>
    </subcellularLocation>
    <subcellularLocation>
        <location evidence="2">Cell membrane</location>
        <topology evidence="2">Multi-pass membrane protein</topology>
    </subcellularLocation>
</comment>
<evidence type="ECO:0000256" key="8">
    <source>
        <dbReference type="ARBA" id="ARBA00023143"/>
    </source>
</evidence>
<dbReference type="PANTHER" id="PTHR30046:SF0">
    <property type="entry name" value="FLAGELLAR M-RING PROTEIN"/>
    <property type="match status" value="1"/>
</dbReference>
<name>A0A7T0C277_9BACT</name>
<reference evidence="14" key="1">
    <citation type="submission" date="2020-02" db="EMBL/GenBank/DDBJ databases">
        <title>Genomic and physiological characterization of two novel Nitrospinaceae genera.</title>
        <authorList>
            <person name="Mueller A.J."/>
            <person name="Jung M.-Y."/>
            <person name="Strachan C.R."/>
            <person name="Herbold C.W."/>
            <person name="Kirkegaard R.H."/>
            <person name="Daims H."/>
        </authorList>
    </citation>
    <scope>NUCLEOTIDE SEQUENCE [LARGE SCALE GENOMIC DNA]</scope>
</reference>
<keyword evidence="8 9" id="KW-0975">Bacterial flagellum</keyword>
<accession>A0A7T0C277</accession>
<keyword evidence="6 10" id="KW-1133">Transmembrane helix</keyword>
<evidence type="ECO:0000256" key="1">
    <source>
        <dbReference type="ARBA" id="ARBA00004117"/>
    </source>
</evidence>
<comment type="similarity">
    <text evidence="3 9">Belongs to the FliF family.</text>
</comment>
<dbReference type="EMBL" id="CP048620">
    <property type="protein sequence ID" value="QPJ65181.1"/>
    <property type="molecule type" value="Genomic_DNA"/>
</dbReference>
<evidence type="ECO:0000256" key="9">
    <source>
        <dbReference type="PIRNR" id="PIRNR004862"/>
    </source>
</evidence>
<gene>
    <name evidence="13" type="primary">fliF</name>
    <name evidence="13" type="ORF">G3M78_07180</name>
</gene>
<evidence type="ECO:0000256" key="7">
    <source>
        <dbReference type="ARBA" id="ARBA00023136"/>
    </source>
</evidence>